<sequence length="72" mass="8055">MSFVYPAINWSAEEPAWSLCLGLFLPFVEPINGSSFRSSTTLSSYMLLYKLLEFHRGTGGPPVRRQALPGYV</sequence>
<evidence type="ECO:0000313" key="2">
    <source>
        <dbReference type="Proteomes" id="UP001600888"/>
    </source>
</evidence>
<accession>A0ABR4DXZ2</accession>
<reference evidence="1 2" key="1">
    <citation type="submission" date="2024-03" db="EMBL/GenBank/DDBJ databases">
        <title>A high-quality draft genome sequence of Diaporthe vaccinii, a causative agent of upright dieback and viscid rot disease in cranberry plants.</title>
        <authorList>
            <person name="Sarrasin M."/>
            <person name="Lang B.F."/>
            <person name="Burger G."/>
        </authorList>
    </citation>
    <scope>NUCLEOTIDE SEQUENCE [LARGE SCALE GENOMIC DNA]</scope>
    <source>
        <strain evidence="1 2">IS7</strain>
    </source>
</reference>
<keyword evidence="2" id="KW-1185">Reference proteome</keyword>
<organism evidence="1 2">
    <name type="scientific">Diaporthe vaccinii</name>
    <dbReference type="NCBI Taxonomy" id="105482"/>
    <lineage>
        <taxon>Eukaryota</taxon>
        <taxon>Fungi</taxon>
        <taxon>Dikarya</taxon>
        <taxon>Ascomycota</taxon>
        <taxon>Pezizomycotina</taxon>
        <taxon>Sordariomycetes</taxon>
        <taxon>Sordariomycetidae</taxon>
        <taxon>Diaporthales</taxon>
        <taxon>Diaporthaceae</taxon>
        <taxon>Diaporthe</taxon>
        <taxon>Diaporthe eres species complex</taxon>
    </lineage>
</organism>
<evidence type="ECO:0000313" key="1">
    <source>
        <dbReference type="EMBL" id="KAL2275035.1"/>
    </source>
</evidence>
<protein>
    <submittedName>
        <fullName evidence="1">Uncharacterized protein</fullName>
    </submittedName>
</protein>
<gene>
    <name evidence="1" type="ORF">FJTKL_02576</name>
</gene>
<proteinExistence type="predicted"/>
<comment type="caution">
    <text evidence="1">The sequence shown here is derived from an EMBL/GenBank/DDBJ whole genome shotgun (WGS) entry which is preliminary data.</text>
</comment>
<dbReference type="EMBL" id="JBAWTH010000143">
    <property type="protein sequence ID" value="KAL2275035.1"/>
    <property type="molecule type" value="Genomic_DNA"/>
</dbReference>
<name>A0ABR4DXZ2_9PEZI</name>
<dbReference type="Proteomes" id="UP001600888">
    <property type="component" value="Unassembled WGS sequence"/>
</dbReference>